<reference evidence="11" key="1">
    <citation type="submission" date="2016-10" db="EMBL/GenBank/DDBJ databases">
        <authorList>
            <person name="Varghese N."/>
        </authorList>
    </citation>
    <scope>NUCLEOTIDE SEQUENCE [LARGE SCALE GENOMIC DNA]</scope>
    <source>
        <strain evidence="11">DSM 17980</strain>
    </source>
</reference>
<comment type="similarity">
    <text evidence="1 9">Belongs to the endoribonuclease YbeY family.</text>
</comment>
<organism evidence="10 11">
    <name type="scientific">Alicyclobacillus macrosporangiidus</name>
    <dbReference type="NCBI Taxonomy" id="392015"/>
    <lineage>
        <taxon>Bacteria</taxon>
        <taxon>Bacillati</taxon>
        <taxon>Bacillota</taxon>
        <taxon>Bacilli</taxon>
        <taxon>Bacillales</taxon>
        <taxon>Alicyclobacillaceae</taxon>
        <taxon>Alicyclobacillus</taxon>
    </lineage>
</organism>
<evidence type="ECO:0000256" key="3">
    <source>
        <dbReference type="ARBA" id="ARBA00022552"/>
    </source>
</evidence>
<keyword evidence="8 9" id="KW-0862">Zinc</keyword>
<dbReference type="AlphaFoldDB" id="A0A1I7K7X6"/>
<evidence type="ECO:0000256" key="8">
    <source>
        <dbReference type="ARBA" id="ARBA00022833"/>
    </source>
</evidence>
<evidence type="ECO:0000256" key="4">
    <source>
        <dbReference type="ARBA" id="ARBA00022722"/>
    </source>
</evidence>
<evidence type="ECO:0000313" key="11">
    <source>
        <dbReference type="Proteomes" id="UP000183508"/>
    </source>
</evidence>
<evidence type="ECO:0000256" key="6">
    <source>
        <dbReference type="ARBA" id="ARBA00022759"/>
    </source>
</evidence>
<keyword evidence="9" id="KW-0963">Cytoplasm</keyword>
<dbReference type="EMBL" id="FPBV01000014">
    <property type="protein sequence ID" value="SFU93563.1"/>
    <property type="molecule type" value="Genomic_DNA"/>
</dbReference>
<dbReference type="HAMAP" id="MF_00009">
    <property type="entry name" value="Endoribonucl_YbeY"/>
    <property type="match status" value="1"/>
</dbReference>
<evidence type="ECO:0000256" key="7">
    <source>
        <dbReference type="ARBA" id="ARBA00022801"/>
    </source>
</evidence>
<evidence type="ECO:0000256" key="1">
    <source>
        <dbReference type="ARBA" id="ARBA00010875"/>
    </source>
</evidence>
<keyword evidence="11" id="KW-1185">Reference proteome</keyword>
<dbReference type="GO" id="GO:0005737">
    <property type="term" value="C:cytoplasm"/>
    <property type="evidence" value="ECO:0007669"/>
    <property type="project" value="UniProtKB-SubCell"/>
</dbReference>
<dbReference type="eggNOG" id="COG0319">
    <property type="taxonomic scope" value="Bacteria"/>
</dbReference>
<feature type="binding site" evidence="9">
    <location>
        <position position="127"/>
    </location>
    <ligand>
        <name>Zn(2+)</name>
        <dbReference type="ChEBI" id="CHEBI:29105"/>
        <note>catalytic</note>
    </ligand>
</feature>
<dbReference type="Pfam" id="PF02130">
    <property type="entry name" value="YbeY"/>
    <property type="match status" value="1"/>
</dbReference>
<keyword evidence="6 9" id="KW-0255">Endonuclease</keyword>
<dbReference type="GO" id="GO:0008270">
    <property type="term" value="F:zinc ion binding"/>
    <property type="evidence" value="ECO:0007669"/>
    <property type="project" value="UniProtKB-UniRule"/>
</dbReference>
<dbReference type="GO" id="GO:0006364">
    <property type="term" value="P:rRNA processing"/>
    <property type="evidence" value="ECO:0007669"/>
    <property type="project" value="UniProtKB-UniRule"/>
</dbReference>
<protein>
    <recommendedName>
        <fullName evidence="9">Endoribonuclease YbeY</fullName>
        <ecNumber evidence="9">3.1.-.-</ecNumber>
    </recommendedName>
</protein>
<evidence type="ECO:0000256" key="9">
    <source>
        <dbReference type="HAMAP-Rule" id="MF_00009"/>
    </source>
</evidence>
<sequence length="154" mass="17059">MSVHVDVDIRHPLPSGVDEPLVRQVLEAAARQEGVRGEVSVSFVSDEEIHELNRQYRGVDRPTDVLSFALQEGEPMPGGDDDLPLLGDVVVSVPTAVRQAEAYGHSVRREVAFLLVHGFLHLLGYDHPDEASEQDMMQRQERVLTGLGLTREAE</sequence>
<keyword evidence="5 9" id="KW-0479">Metal-binding</keyword>
<comment type="function">
    <text evidence="9">Single strand-specific metallo-endoribonuclease involved in late-stage 70S ribosome quality control and in maturation of the 3' terminus of the 16S rRNA.</text>
</comment>
<dbReference type="NCBIfam" id="TIGR00043">
    <property type="entry name" value="rRNA maturation RNase YbeY"/>
    <property type="match status" value="1"/>
</dbReference>
<dbReference type="Gene3D" id="3.40.390.30">
    <property type="entry name" value="Metalloproteases ('zincins'), catalytic domain"/>
    <property type="match status" value="1"/>
</dbReference>
<dbReference type="Proteomes" id="UP000183508">
    <property type="component" value="Unassembled WGS sequence"/>
</dbReference>
<dbReference type="InterPro" id="IPR020549">
    <property type="entry name" value="YbeY_CS"/>
</dbReference>
<accession>A0A1I7K7X6</accession>
<keyword evidence="7 9" id="KW-0378">Hydrolase</keyword>
<feature type="binding site" evidence="9">
    <location>
        <position position="117"/>
    </location>
    <ligand>
        <name>Zn(2+)</name>
        <dbReference type="ChEBI" id="CHEBI:29105"/>
        <note>catalytic</note>
    </ligand>
</feature>
<dbReference type="SUPFAM" id="SSF55486">
    <property type="entry name" value="Metalloproteases ('zincins'), catalytic domain"/>
    <property type="match status" value="1"/>
</dbReference>
<dbReference type="STRING" id="392015.SAMN05421543_11438"/>
<comment type="cofactor">
    <cofactor evidence="9">
        <name>Zn(2+)</name>
        <dbReference type="ChEBI" id="CHEBI:29105"/>
    </cofactor>
    <text evidence="9">Binds 1 zinc ion.</text>
</comment>
<keyword evidence="4 9" id="KW-0540">Nuclease</keyword>
<dbReference type="PANTHER" id="PTHR46986:SF1">
    <property type="entry name" value="ENDORIBONUCLEASE YBEY, CHLOROPLASTIC"/>
    <property type="match status" value="1"/>
</dbReference>
<gene>
    <name evidence="9" type="primary">ybeY</name>
    <name evidence="10" type="ORF">SAMN05421543_11438</name>
</gene>
<dbReference type="InterPro" id="IPR023091">
    <property type="entry name" value="MetalPrtase_cat_dom_sf_prd"/>
</dbReference>
<dbReference type="PROSITE" id="PS01306">
    <property type="entry name" value="UPF0054"/>
    <property type="match status" value="1"/>
</dbReference>
<keyword evidence="3 9" id="KW-0698">rRNA processing</keyword>
<evidence type="ECO:0000256" key="5">
    <source>
        <dbReference type="ARBA" id="ARBA00022723"/>
    </source>
</evidence>
<name>A0A1I7K7X6_9BACL</name>
<dbReference type="InterPro" id="IPR002036">
    <property type="entry name" value="YbeY"/>
</dbReference>
<feature type="binding site" evidence="9">
    <location>
        <position position="121"/>
    </location>
    <ligand>
        <name>Zn(2+)</name>
        <dbReference type="ChEBI" id="CHEBI:29105"/>
        <note>catalytic</note>
    </ligand>
</feature>
<evidence type="ECO:0000256" key="2">
    <source>
        <dbReference type="ARBA" id="ARBA00022517"/>
    </source>
</evidence>
<proteinExistence type="inferred from homology"/>
<dbReference type="OrthoDB" id="9807740at2"/>
<evidence type="ECO:0000313" key="10">
    <source>
        <dbReference type="EMBL" id="SFU93563.1"/>
    </source>
</evidence>
<keyword evidence="2 9" id="KW-0690">Ribosome biogenesis</keyword>
<dbReference type="EC" id="3.1.-.-" evidence="9"/>
<dbReference type="RefSeq" id="WP_074953645.1">
    <property type="nucleotide sequence ID" value="NZ_FPBV01000014.1"/>
</dbReference>
<dbReference type="PANTHER" id="PTHR46986">
    <property type="entry name" value="ENDORIBONUCLEASE YBEY, CHLOROPLASTIC"/>
    <property type="match status" value="1"/>
</dbReference>
<dbReference type="GO" id="GO:0004521">
    <property type="term" value="F:RNA endonuclease activity"/>
    <property type="evidence" value="ECO:0007669"/>
    <property type="project" value="UniProtKB-UniRule"/>
</dbReference>
<dbReference type="GO" id="GO:0004222">
    <property type="term" value="F:metalloendopeptidase activity"/>
    <property type="evidence" value="ECO:0007669"/>
    <property type="project" value="InterPro"/>
</dbReference>
<comment type="subcellular location">
    <subcellularLocation>
        <location evidence="9">Cytoplasm</location>
    </subcellularLocation>
</comment>